<dbReference type="GeneID" id="18673537"/>
<dbReference type="RefSeq" id="XP_007272282.1">
    <property type="nucleotide sequence ID" value="XM_007272220.1"/>
</dbReference>
<dbReference type="Proteomes" id="UP000053630">
    <property type="component" value="Unassembled WGS sequence"/>
</dbReference>
<gene>
    <name evidence="1" type="ORF">FOMMEDRAFT_149664</name>
</gene>
<proteinExistence type="predicted"/>
<protein>
    <submittedName>
        <fullName evidence="1">Uncharacterized protein</fullName>
    </submittedName>
</protein>
<name>R7SG96_FOMME</name>
<evidence type="ECO:0000313" key="1">
    <source>
        <dbReference type="EMBL" id="EJC97455.1"/>
    </source>
</evidence>
<organism evidence="1 2">
    <name type="scientific">Fomitiporia mediterranea (strain MF3/22)</name>
    <name type="common">Grapevine white-rot fungus</name>
    <dbReference type="NCBI Taxonomy" id="694068"/>
    <lineage>
        <taxon>Eukaryota</taxon>
        <taxon>Fungi</taxon>
        <taxon>Dikarya</taxon>
        <taxon>Basidiomycota</taxon>
        <taxon>Agaricomycotina</taxon>
        <taxon>Agaricomycetes</taxon>
        <taxon>Hymenochaetales</taxon>
        <taxon>Hymenochaetaceae</taxon>
        <taxon>Fomitiporia</taxon>
    </lineage>
</organism>
<accession>R7SG96</accession>
<dbReference type="EMBL" id="JH718438">
    <property type="protein sequence ID" value="EJC97455.1"/>
    <property type="molecule type" value="Genomic_DNA"/>
</dbReference>
<keyword evidence="2" id="KW-1185">Reference proteome</keyword>
<dbReference type="KEGG" id="fme:FOMMEDRAFT_149664"/>
<evidence type="ECO:0000313" key="2">
    <source>
        <dbReference type="Proteomes" id="UP000053630"/>
    </source>
</evidence>
<dbReference type="AlphaFoldDB" id="R7SG96"/>
<sequence length="280" mass="32116">MTSTTKADDFVSQATGASDKTATLRFKRCTRISLPMTESKKNHRPRRTWVYGFWMKLKYYRQQAEKYNLDWQNHPLGVSFSVLHNLIAATRVHFSGRSVSYRGKMAMILVFAEDDDRRRIKKKEFSTKQIDRIRKELGLPKGTKPRWYEIKGEEYDTNVGLESEDEEFPDGPYENPYLTSEDSYQTLDDELDMIHGTDTTNSHDNVRMPFLSLEQPKGSIKLGDKPSITHLKLLDDTLLNSLLPSIATNLELCAFISSIQSCDTSFTSTSDPSRVVHASR</sequence>
<reference evidence="2" key="1">
    <citation type="journal article" date="2012" name="Science">
        <title>The Paleozoic origin of enzymatic lignin decomposition reconstructed from 31 fungal genomes.</title>
        <authorList>
            <person name="Floudas D."/>
            <person name="Binder M."/>
            <person name="Riley R."/>
            <person name="Barry K."/>
            <person name="Blanchette R.A."/>
            <person name="Henrissat B."/>
            <person name="Martinez A.T."/>
            <person name="Otillar R."/>
            <person name="Spatafora J.W."/>
            <person name="Yadav J.S."/>
            <person name="Aerts A."/>
            <person name="Benoit I."/>
            <person name="Boyd A."/>
            <person name="Carlson A."/>
            <person name="Copeland A."/>
            <person name="Coutinho P.M."/>
            <person name="de Vries R.P."/>
            <person name="Ferreira P."/>
            <person name="Findley K."/>
            <person name="Foster B."/>
            <person name="Gaskell J."/>
            <person name="Glotzer D."/>
            <person name="Gorecki P."/>
            <person name="Heitman J."/>
            <person name="Hesse C."/>
            <person name="Hori C."/>
            <person name="Igarashi K."/>
            <person name="Jurgens J.A."/>
            <person name="Kallen N."/>
            <person name="Kersten P."/>
            <person name="Kohler A."/>
            <person name="Kuees U."/>
            <person name="Kumar T.K.A."/>
            <person name="Kuo A."/>
            <person name="LaButti K."/>
            <person name="Larrondo L.F."/>
            <person name="Lindquist E."/>
            <person name="Ling A."/>
            <person name="Lombard V."/>
            <person name="Lucas S."/>
            <person name="Lundell T."/>
            <person name="Martin R."/>
            <person name="McLaughlin D.J."/>
            <person name="Morgenstern I."/>
            <person name="Morin E."/>
            <person name="Murat C."/>
            <person name="Nagy L.G."/>
            <person name="Nolan M."/>
            <person name="Ohm R.A."/>
            <person name="Patyshakuliyeva A."/>
            <person name="Rokas A."/>
            <person name="Ruiz-Duenas F.J."/>
            <person name="Sabat G."/>
            <person name="Salamov A."/>
            <person name="Samejima M."/>
            <person name="Schmutz J."/>
            <person name="Slot J.C."/>
            <person name="St John F."/>
            <person name="Stenlid J."/>
            <person name="Sun H."/>
            <person name="Sun S."/>
            <person name="Syed K."/>
            <person name="Tsang A."/>
            <person name="Wiebenga A."/>
            <person name="Young D."/>
            <person name="Pisabarro A."/>
            <person name="Eastwood D.C."/>
            <person name="Martin F."/>
            <person name="Cullen D."/>
            <person name="Grigoriev I.V."/>
            <person name="Hibbett D.S."/>
        </authorList>
    </citation>
    <scope>NUCLEOTIDE SEQUENCE [LARGE SCALE GENOMIC DNA]</scope>
    <source>
        <strain evidence="2">MF3/22</strain>
    </source>
</reference>